<name>A0A7J6VG79_THATH</name>
<reference evidence="1 2" key="1">
    <citation type="submission" date="2020-06" db="EMBL/GenBank/DDBJ databases">
        <title>Transcriptomic and genomic resources for Thalictrum thalictroides and T. hernandezii: Facilitating candidate gene discovery in an emerging model plant lineage.</title>
        <authorList>
            <person name="Arias T."/>
            <person name="Riano-Pachon D.M."/>
            <person name="Di Stilio V.S."/>
        </authorList>
    </citation>
    <scope>NUCLEOTIDE SEQUENCE [LARGE SCALE GENOMIC DNA]</scope>
    <source>
        <strain evidence="2">cv. WT478/WT964</strain>
        <tissue evidence="1">Leaves</tissue>
    </source>
</reference>
<dbReference type="AlphaFoldDB" id="A0A7J6VG79"/>
<proteinExistence type="predicted"/>
<keyword evidence="2" id="KW-1185">Reference proteome</keyword>
<organism evidence="1 2">
    <name type="scientific">Thalictrum thalictroides</name>
    <name type="common">Rue-anemone</name>
    <name type="synonym">Anemone thalictroides</name>
    <dbReference type="NCBI Taxonomy" id="46969"/>
    <lineage>
        <taxon>Eukaryota</taxon>
        <taxon>Viridiplantae</taxon>
        <taxon>Streptophyta</taxon>
        <taxon>Embryophyta</taxon>
        <taxon>Tracheophyta</taxon>
        <taxon>Spermatophyta</taxon>
        <taxon>Magnoliopsida</taxon>
        <taxon>Ranunculales</taxon>
        <taxon>Ranunculaceae</taxon>
        <taxon>Thalictroideae</taxon>
        <taxon>Thalictrum</taxon>
    </lineage>
</organism>
<gene>
    <name evidence="1" type="ORF">FRX31_026298</name>
</gene>
<evidence type="ECO:0000313" key="1">
    <source>
        <dbReference type="EMBL" id="KAF5184116.1"/>
    </source>
</evidence>
<dbReference type="EMBL" id="JABWDY010032545">
    <property type="protein sequence ID" value="KAF5184116.1"/>
    <property type="molecule type" value="Genomic_DNA"/>
</dbReference>
<dbReference type="Proteomes" id="UP000554482">
    <property type="component" value="Unassembled WGS sequence"/>
</dbReference>
<sequence length="129" mass="13840">MAAALTGGFLQMREGLRASGKGAVIGDCFLAMLEGGNIIINKLKAAGNQQQRVEEASSTGGGGYGENQLDKNLDVFLTHNPPLEQTNSKVEGFSSWFGGLFGSLKKERTTEVLESFDIPTPPIPNFDYK</sequence>
<comment type="caution">
    <text evidence="1">The sequence shown here is derived from an EMBL/GenBank/DDBJ whole genome shotgun (WGS) entry which is preliminary data.</text>
</comment>
<protein>
    <submittedName>
        <fullName evidence="1">Uncharacterized protein</fullName>
    </submittedName>
</protein>
<accession>A0A7J6VG79</accession>
<evidence type="ECO:0000313" key="2">
    <source>
        <dbReference type="Proteomes" id="UP000554482"/>
    </source>
</evidence>